<dbReference type="EMBL" id="QGDT01000007">
    <property type="protein sequence ID" value="PWJ57361.1"/>
    <property type="molecule type" value="Genomic_DNA"/>
</dbReference>
<dbReference type="Gene3D" id="2.130.10.130">
    <property type="entry name" value="Integrin alpha, N-terminal"/>
    <property type="match status" value="5"/>
</dbReference>
<proteinExistence type="predicted"/>
<reference evidence="3 4" key="1">
    <citation type="submission" date="2018-03" db="EMBL/GenBank/DDBJ databases">
        <title>Genomic Encyclopedia of Archaeal and Bacterial Type Strains, Phase II (KMG-II): from individual species to whole genera.</title>
        <authorList>
            <person name="Goeker M."/>
        </authorList>
    </citation>
    <scope>NUCLEOTIDE SEQUENCE [LARGE SCALE GENOMIC DNA]</scope>
    <source>
        <strain evidence="3 4">DSM 100346</strain>
    </source>
</reference>
<dbReference type="InterPro" id="IPR028994">
    <property type="entry name" value="Integrin_alpha_N"/>
</dbReference>
<evidence type="ECO:0000313" key="3">
    <source>
        <dbReference type="EMBL" id="PWJ57361.1"/>
    </source>
</evidence>
<gene>
    <name evidence="3" type="ORF">CLV98_10768</name>
</gene>
<dbReference type="InterPro" id="IPR013517">
    <property type="entry name" value="FG-GAP"/>
</dbReference>
<sequence>MTRINLGLFVAIVSLLASCTREPDTLFQIVPSSHSGITFSNQLEESEELNILSYEYLYNGGGVGIGDINNDGLPDVFLGGNMTASRLYLNKGNLQFADITESAHIELPGDWARGIAMVDINADGYLDIYVCRSGPDKLTGRALSNLLFINQGDLTFKEEAEQWGLAYAGNTTQAAFFDYDRDGDLDVYLTNNVMDYQGPNTIRPKRIDGSAPGTDRLFKNNGDNSFTDVSKEANVLSEGYGLGIAVVDINSDGWPDLYVSNDYVTNDLLYINQKNGSFENQIDRYLKHQSYSAMGNDAADIDNDGLVDLLTVDMKPFDNERWKNMFGLMNYDRFLSEQKVGYQPQFMRNTLQHNEGSKPGSDEPVFAELGRIAGLDATDWSWAPLMADFDNDGLRDVLITNGYPRDITNRDFVTFRMANMHSANRANIWKELQKVSGASVPNFLYKNNGNLTFTDQTQAWGFERPSYSNGVAYGDLDLDGDLDVVVNNINQEAFLYQNTNDQQAASHYLRISLRGNGANPQGLGAKVWIYSNGEVRFAENYPYKGFQSTVEHVLHFGLGSAQEVDSVKVVWADQKVQRIGKVGANQVLNLDQKDAVELIEDKDPEAPLFTETVGHGIDFLHEDPLYIDFKVQPLLPHLLSQNGPGLSVGDLNGDGLDDFFVGGGFRQSGVLFFQKADQTFSKRLLTEQTKFEEDMGSLLFDADGDGDLDLYIVSGSSEFPEGSPYYQDRLYTNDGAGNFTLSKGALPRMLGSGSVVSATDFDQDGDLDLFVGGRLAPGQYPNPGESYLLRNDGGRFTDITDSQALGLKRIGMVSAAIWTDYDGDGWEDLLLAGEWMPITVYRNNKGTFENRTEKLGLSQSGGLWNSLAAADFDEDGDMDYVLGNQGYNSDLKANLKRPVTLWAKDFDGSGTMDPVITSMIGAKHYPIHPRDEMISQMNFLKKRFVYYADYANADISKVFSAEELKGTHQYRYEVSASVLLINDGSGKFDITPLPRHAQIAPVYGLSVADLNLDGHMDIVLAGNSRATESIGGYMDALNGMLLLGDGKGNFDIVSRAKSGLYLPGDVKGMALVTLGTSDRLLLVAQNKEWLKTYKVSDGSRTITLMPSTDDRAYTQVDKAGKVTYHELGYGSGYLSQATRKIVVDTSRIKTVVMSDYQNHKRQVYPKISD</sequence>
<dbReference type="RefSeq" id="WP_109675034.1">
    <property type="nucleotide sequence ID" value="NZ_QGDT01000007.1"/>
</dbReference>
<evidence type="ECO:0000256" key="1">
    <source>
        <dbReference type="ARBA" id="ARBA00022729"/>
    </source>
</evidence>
<protein>
    <submittedName>
        <fullName evidence="3">VCBS repeat protein</fullName>
    </submittedName>
</protein>
<dbReference type="Pfam" id="PF13517">
    <property type="entry name" value="FG-GAP_3"/>
    <property type="match status" value="5"/>
</dbReference>
<dbReference type="InterPro" id="IPR027039">
    <property type="entry name" value="Crtac1"/>
</dbReference>
<organism evidence="3 4">
    <name type="scientific">Dyadobacter jejuensis</name>
    <dbReference type="NCBI Taxonomy" id="1082580"/>
    <lineage>
        <taxon>Bacteria</taxon>
        <taxon>Pseudomonadati</taxon>
        <taxon>Bacteroidota</taxon>
        <taxon>Cytophagia</taxon>
        <taxon>Cytophagales</taxon>
        <taxon>Spirosomataceae</taxon>
        <taxon>Dyadobacter</taxon>
    </lineage>
</organism>
<accession>A0A316AI87</accession>
<dbReference type="PANTHER" id="PTHR16026">
    <property type="entry name" value="CARTILAGE ACIDIC PROTEIN 1"/>
    <property type="match status" value="1"/>
</dbReference>
<feature type="domain" description="ASPIC/UnbV" evidence="2">
    <location>
        <begin position="522"/>
        <end position="588"/>
    </location>
</feature>
<dbReference type="OrthoDB" id="1488345at2"/>
<dbReference type="PANTHER" id="PTHR16026:SF0">
    <property type="entry name" value="CARTILAGE ACIDIC PROTEIN 1"/>
    <property type="match status" value="1"/>
</dbReference>
<keyword evidence="4" id="KW-1185">Reference proteome</keyword>
<name>A0A316AI87_9BACT</name>
<dbReference type="Pfam" id="PF07593">
    <property type="entry name" value="UnbV_ASPIC"/>
    <property type="match status" value="1"/>
</dbReference>
<evidence type="ECO:0000313" key="4">
    <source>
        <dbReference type="Proteomes" id="UP000245880"/>
    </source>
</evidence>
<keyword evidence="1" id="KW-0732">Signal</keyword>
<dbReference type="PROSITE" id="PS51257">
    <property type="entry name" value="PROKAR_LIPOPROTEIN"/>
    <property type="match status" value="1"/>
</dbReference>
<comment type="caution">
    <text evidence="3">The sequence shown here is derived from an EMBL/GenBank/DDBJ whole genome shotgun (WGS) entry which is preliminary data.</text>
</comment>
<dbReference type="Proteomes" id="UP000245880">
    <property type="component" value="Unassembled WGS sequence"/>
</dbReference>
<dbReference type="InterPro" id="IPR011519">
    <property type="entry name" value="UnbV_ASPIC"/>
</dbReference>
<evidence type="ECO:0000259" key="2">
    <source>
        <dbReference type="Pfam" id="PF07593"/>
    </source>
</evidence>
<dbReference type="SUPFAM" id="SSF69318">
    <property type="entry name" value="Integrin alpha N-terminal domain"/>
    <property type="match status" value="3"/>
</dbReference>
<dbReference type="AlphaFoldDB" id="A0A316AI87"/>